<evidence type="ECO:0000256" key="1">
    <source>
        <dbReference type="ARBA" id="ARBA00000085"/>
    </source>
</evidence>
<proteinExistence type="predicted"/>
<evidence type="ECO:0000256" key="7">
    <source>
        <dbReference type="ARBA" id="ARBA00023012"/>
    </source>
</evidence>
<comment type="catalytic activity">
    <reaction evidence="1">
        <text>ATP + protein L-histidine = ADP + protein N-phospho-L-histidine.</text>
        <dbReference type="EC" id="2.7.13.3"/>
    </reaction>
</comment>
<dbReference type="PRINTS" id="PR00344">
    <property type="entry name" value="BCTRLSENSOR"/>
</dbReference>
<keyword evidence="6 10" id="KW-0418">Kinase</keyword>
<dbReference type="InterPro" id="IPR003594">
    <property type="entry name" value="HATPase_dom"/>
</dbReference>
<keyword evidence="5" id="KW-0808">Transferase</keyword>
<dbReference type="PROSITE" id="PS50109">
    <property type="entry name" value="HIS_KIN"/>
    <property type="match status" value="1"/>
</dbReference>
<dbReference type="InterPro" id="IPR050351">
    <property type="entry name" value="BphY/WalK/GraS-like"/>
</dbReference>
<dbReference type="CDD" id="cd00075">
    <property type="entry name" value="HATPase"/>
    <property type="match status" value="1"/>
</dbReference>
<comment type="caution">
    <text evidence="10">The sequence shown here is derived from an EMBL/GenBank/DDBJ whole genome shotgun (WGS) entry which is preliminary data.</text>
</comment>
<dbReference type="GO" id="GO:0004721">
    <property type="term" value="F:phosphoprotein phosphatase activity"/>
    <property type="evidence" value="ECO:0007669"/>
    <property type="project" value="TreeGrafter"/>
</dbReference>
<name>A0A921IL10_9FIRM</name>
<keyword evidence="8" id="KW-0812">Transmembrane</keyword>
<dbReference type="Gene3D" id="3.30.565.10">
    <property type="entry name" value="Histidine kinase-like ATPase, C-terminal domain"/>
    <property type="match status" value="1"/>
</dbReference>
<protein>
    <recommendedName>
        <fullName evidence="3">histidine kinase</fullName>
        <ecNumber evidence="3">2.7.13.3</ecNumber>
    </recommendedName>
</protein>
<sequence length="349" mass="38313">MNYAMRMLANRHTRRLFEGTAGAVVLFTAASAAAAAWGRPQAAALVVGAGACLVLVLLGGLYLYFRNQERILEEAVAQVQAYLAGNTDARLPCEEEGELYRLFQEVNSLAAILNAHAQQENAARVFLKDTLSNISHQLKTPLAALNIYNGLLQQEAENLPAIRDFADRSEQELDRMDALVQNLLKIARLDSGTTPLEKAEEPVAGLMEAVRRQFSYRARQEGKTLELAGADDVTLVCDRVWMLEAVGNLVKNALDHTEAGDTVKIEWKSFASTVQITVADTGSGIHPEDLPHIFKRFYRSRFSRDNQGVGLGLPLAKAIVEAHDGTIQAESEPGRGAVFTLRFWIPAKL</sequence>
<dbReference type="InterPro" id="IPR004358">
    <property type="entry name" value="Sig_transdc_His_kin-like_C"/>
</dbReference>
<accession>A0A921IL10</accession>
<evidence type="ECO:0000256" key="5">
    <source>
        <dbReference type="ARBA" id="ARBA00022679"/>
    </source>
</evidence>
<evidence type="ECO:0000313" key="11">
    <source>
        <dbReference type="Proteomes" id="UP000782880"/>
    </source>
</evidence>
<keyword evidence="7" id="KW-0902">Two-component regulatory system</keyword>
<comment type="subcellular location">
    <subcellularLocation>
        <location evidence="2">Membrane</location>
    </subcellularLocation>
</comment>
<dbReference type="SUPFAM" id="SSF47384">
    <property type="entry name" value="Homodimeric domain of signal transducing histidine kinase"/>
    <property type="match status" value="1"/>
</dbReference>
<dbReference type="Gene3D" id="1.10.287.130">
    <property type="match status" value="1"/>
</dbReference>
<keyword evidence="8" id="KW-1133">Transmembrane helix</keyword>
<dbReference type="InterPro" id="IPR003661">
    <property type="entry name" value="HisK_dim/P_dom"/>
</dbReference>
<dbReference type="EMBL" id="DYVE01000094">
    <property type="protein sequence ID" value="HJG27743.1"/>
    <property type="molecule type" value="Genomic_DNA"/>
</dbReference>
<evidence type="ECO:0000256" key="3">
    <source>
        <dbReference type="ARBA" id="ARBA00012438"/>
    </source>
</evidence>
<dbReference type="SMART" id="SM00388">
    <property type="entry name" value="HisKA"/>
    <property type="match status" value="1"/>
</dbReference>
<organism evidence="10 11">
    <name type="scientific">Subdoligranulum variabile</name>
    <dbReference type="NCBI Taxonomy" id="214851"/>
    <lineage>
        <taxon>Bacteria</taxon>
        <taxon>Bacillati</taxon>
        <taxon>Bacillota</taxon>
        <taxon>Clostridia</taxon>
        <taxon>Eubacteriales</taxon>
        <taxon>Oscillospiraceae</taxon>
        <taxon>Subdoligranulum</taxon>
    </lineage>
</organism>
<reference evidence="10" key="1">
    <citation type="journal article" date="2021" name="PeerJ">
        <title>Extensive microbial diversity within the chicken gut microbiome revealed by metagenomics and culture.</title>
        <authorList>
            <person name="Gilroy R."/>
            <person name="Ravi A."/>
            <person name="Getino M."/>
            <person name="Pursley I."/>
            <person name="Horton D.L."/>
            <person name="Alikhan N.F."/>
            <person name="Baker D."/>
            <person name="Gharbi K."/>
            <person name="Hall N."/>
            <person name="Watson M."/>
            <person name="Adriaenssens E.M."/>
            <person name="Foster-Nyarko E."/>
            <person name="Jarju S."/>
            <person name="Secka A."/>
            <person name="Antonio M."/>
            <person name="Oren A."/>
            <person name="Chaudhuri R.R."/>
            <person name="La Ragione R."/>
            <person name="Hildebrand F."/>
            <person name="Pallen M.J."/>
        </authorList>
    </citation>
    <scope>NUCLEOTIDE SEQUENCE</scope>
    <source>
        <strain evidence="10">ChiBcec21-2208</strain>
    </source>
</reference>
<evidence type="ECO:0000256" key="6">
    <source>
        <dbReference type="ARBA" id="ARBA00022777"/>
    </source>
</evidence>
<dbReference type="CDD" id="cd00082">
    <property type="entry name" value="HisKA"/>
    <property type="match status" value="1"/>
</dbReference>
<dbReference type="GO" id="GO:0005886">
    <property type="term" value="C:plasma membrane"/>
    <property type="evidence" value="ECO:0007669"/>
    <property type="project" value="TreeGrafter"/>
</dbReference>
<gene>
    <name evidence="10" type="ORF">K8V20_03745</name>
</gene>
<dbReference type="InterPro" id="IPR005467">
    <property type="entry name" value="His_kinase_dom"/>
</dbReference>
<feature type="transmembrane region" description="Helical" evidence="8">
    <location>
        <begin position="42"/>
        <end position="65"/>
    </location>
</feature>
<dbReference type="Pfam" id="PF02518">
    <property type="entry name" value="HATPase_c"/>
    <property type="match status" value="1"/>
</dbReference>
<evidence type="ECO:0000256" key="2">
    <source>
        <dbReference type="ARBA" id="ARBA00004370"/>
    </source>
</evidence>
<dbReference type="Proteomes" id="UP000782880">
    <property type="component" value="Unassembled WGS sequence"/>
</dbReference>
<dbReference type="GO" id="GO:0016036">
    <property type="term" value="P:cellular response to phosphate starvation"/>
    <property type="evidence" value="ECO:0007669"/>
    <property type="project" value="TreeGrafter"/>
</dbReference>
<dbReference type="AlphaFoldDB" id="A0A921IL10"/>
<evidence type="ECO:0000259" key="9">
    <source>
        <dbReference type="PROSITE" id="PS50109"/>
    </source>
</evidence>
<dbReference type="SMART" id="SM00387">
    <property type="entry name" value="HATPase_c"/>
    <property type="match status" value="1"/>
</dbReference>
<evidence type="ECO:0000256" key="4">
    <source>
        <dbReference type="ARBA" id="ARBA00022553"/>
    </source>
</evidence>
<dbReference type="PANTHER" id="PTHR45453">
    <property type="entry name" value="PHOSPHATE REGULON SENSOR PROTEIN PHOR"/>
    <property type="match status" value="1"/>
</dbReference>
<dbReference type="FunFam" id="3.30.565.10:FF:000006">
    <property type="entry name" value="Sensor histidine kinase WalK"/>
    <property type="match status" value="1"/>
</dbReference>
<evidence type="ECO:0000313" key="10">
    <source>
        <dbReference type="EMBL" id="HJG27743.1"/>
    </source>
</evidence>
<dbReference type="SUPFAM" id="SSF55874">
    <property type="entry name" value="ATPase domain of HSP90 chaperone/DNA topoisomerase II/histidine kinase"/>
    <property type="match status" value="1"/>
</dbReference>
<keyword evidence="4" id="KW-0597">Phosphoprotein</keyword>
<feature type="domain" description="Histidine kinase" evidence="9">
    <location>
        <begin position="133"/>
        <end position="347"/>
    </location>
</feature>
<keyword evidence="8" id="KW-0472">Membrane</keyword>
<dbReference type="GO" id="GO:0000155">
    <property type="term" value="F:phosphorelay sensor kinase activity"/>
    <property type="evidence" value="ECO:0007669"/>
    <property type="project" value="InterPro"/>
</dbReference>
<dbReference type="InterPro" id="IPR036890">
    <property type="entry name" value="HATPase_C_sf"/>
</dbReference>
<dbReference type="InterPro" id="IPR036097">
    <property type="entry name" value="HisK_dim/P_sf"/>
</dbReference>
<dbReference type="EC" id="2.7.13.3" evidence="3"/>
<evidence type="ECO:0000256" key="8">
    <source>
        <dbReference type="SAM" id="Phobius"/>
    </source>
</evidence>
<dbReference type="Pfam" id="PF00512">
    <property type="entry name" value="HisKA"/>
    <property type="match status" value="1"/>
</dbReference>
<dbReference type="PANTHER" id="PTHR45453:SF1">
    <property type="entry name" value="PHOSPHATE REGULON SENSOR PROTEIN PHOR"/>
    <property type="match status" value="1"/>
</dbReference>
<reference evidence="10" key="2">
    <citation type="submission" date="2021-09" db="EMBL/GenBank/DDBJ databases">
        <authorList>
            <person name="Gilroy R."/>
        </authorList>
    </citation>
    <scope>NUCLEOTIDE SEQUENCE</scope>
    <source>
        <strain evidence="10">ChiBcec21-2208</strain>
    </source>
</reference>